<evidence type="ECO:0000313" key="2">
    <source>
        <dbReference type="EMBL" id="PRP87625.1"/>
    </source>
</evidence>
<dbReference type="Proteomes" id="UP000241769">
    <property type="component" value="Unassembled WGS sequence"/>
</dbReference>
<proteinExistence type="predicted"/>
<dbReference type="AlphaFoldDB" id="A0A2P6NUI4"/>
<dbReference type="InParanoid" id="A0A2P6NUI4"/>
<accession>A0A2P6NUI4</accession>
<comment type="caution">
    <text evidence="2">The sequence shown here is derived from an EMBL/GenBank/DDBJ whole genome shotgun (WGS) entry which is preliminary data.</text>
</comment>
<dbReference type="GO" id="GO:0070652">
    <property type="term" value="C:HAUS complex"/>
    <property type="evidence" value="ECO:0007669"/>
    <property type="project" value="InterPro"/>
</dbReference>
<gene>
    <name evidence="2" type="ORF">PROFUN_04652</name>
</gene>
<dbReference type="EMBL" id="MDYQ01000019">
    <property type="protein sequence ID" value="PRP87625.1"/>
    <property type="molecule type" value="Genomic_DNA"/>
</dbReference>
<keyword evidence="3" id="KW-1185">Reference proteome</keyword>
<dbReference type="OrthoDB" id="661220at2759"/>
<reference evidence="2 3" key="1">
    <citation type="journal article" date="2018" name="Genome Biol. Evol.">
        <title>Multiple Roots of Fruiting Body Formation in Amoebozoa.</title>
        <authorList>
            <person name="Hillmann F."/>
            <person name="Forbes G."/>
            <person name="Novohradska S."/>
            <person name="Ferling I."/>
            <person name="Riege K."/>
            <person name="Groth M."/>
            <person name="Westermann M."/>
            <person name="Marz M."/>
            <person name="Spaller T."/>
            <person name="Winckler T."/>
            <person name="Schaap P."/>
            <person name="Glockner G."/>
        </authorList>
    </citation>
    <scope>NUCLEOTIDE SEQUENCE [LARGE SCALE GENOMIC DNA]</scope>
    <source>
        <strain evidence="2 3">Jena</strain>
    </source>
</reference>
<feature type="compositionally biased region" description="Basic and acidic residues" evidence="1">
    <location>
        <begin position="113"/>
        <end position="124"/>
    </location>
</feature>
<sequence length="361" mass="42025">MSHLGDLLPSIPSSLERTSPNLKSLLEDLSQRHIAEDGSDPALFRVFEESVRAELIEQRLILSELKALGRSYEANHFEGKENSEEMDTLIDYLNTAVALQHLKISKTQQQERNNGKSQEDDTTKHLLGIDINRDLLDGKEDKGLPDNVFKHVMTRLEDRLWTKLESICKYHDPELLNGVNSSTQMGKLTRRTKLTQLESTLKSYREGNQRQREHIEKSESATDFTSHQYKQRLQSIEQCLNVMSNLLEQYIIKLQFEAYDTRIQHLYRKSCAMVLKLNVLKYKFLTDTYTEDSVIALTHVREILEREMETSTETRDKDRHKLDLFDSIGMGFNQLADEYSELLGNIESLQWKLDEIDRQED</sequence>
<dbReference type="InterPro" id="IPR029327">
    <property type="entry name" value="HAUS4"/>
</dbReference>
<organism evidence="2 3">
    <name type="scientific">Planoprotostelium fungivorum</name>
    <dbReference type="NCBI Taxonomy" id="1890364"/>
    <lineage>
        <taxon>Eukaryota</taxon>
        <taxon>Amoebozoa</taxon>
        <taxon>Evosea</taxon>
        <taxon>Variosea</taxon>
        <taxon>Cavosteliida</taxon>
        <taxon>Cavosteliaceae</taxon>
        <taxon>Planoprotostelium</taxon>
    </lineage>
</organism>
<evidence type="ECO:0000256" key="1">
    <source>
        <dbReference type="SAM" id="MobiDB-lite"/>
    </source>
</evidence>
<dbReference type="Pfam" id="PF14735">
    <property type="entry name" value="HAUS4"/>
    <property type="match status" value="1"/>
</dbReference>
<name>A0A2P6NUI4_9EUKA</name>
<dbReference type="GO" id="GO:0051225">
    <property type="term" value="P:spindle assembly"/>
    <property type="evidence" value="ECO:0007669"/>
    <property type="project" value="InterPro"/>
</dbReference>
<dbReference type="PANTHER" id="PTHR16219:SF1">
    <property type="entry name" value="HAUS AUGMIN-LIKE COMPLEX SUBUNIT 4"/>
    <property type="match status" value="1"/>
</dbReference>
<dbReference type="GO" id="GO:0051011">
    <property type="term" value="F:microtubule minus-end binding"/>
    <property type="evidence" value="ECO:0007669"/>
    <property type="project" value="TreeGrafter"/>
</dbReference>
<feature type="region of interest" description="Disordered" evidence="1">
    <location>
        <begin position="105"/>
        <end position="124"/>
    </location>
</feature>
<protein>
    <submittedName>
        <fullName evidence="2">HAUS augmin-like complex subunit 4</fullName>
    </submittedName>
</protein>
<evidence type="ECO:0000313" key="3">
    <source>
        <dbReference type="Proteomes" id="UP000241769"/>
    </source>
</evidence>
<dbReference type="PANTHER" id="PTHR16219">
    <property type="entry name" value="AUGMIN SUBUNIT 4 FAMILY MEMBER"/>
    <property type="match status" value="1"/>
</dbReference>